<organism evidence="3 4">
    <name type="scientific">Streptosporangium lutulentum</name>
    <dbReference type="NCBI Taxonomy" id="1461250"/>
    <lineage>
        <taxon>Bacteria</taxon>
        <taxon>Bacillati</taxon>
        <taxon>Actinomycetota</taxon>
        <taxon>Actinomycetes</taxon>
        <taxon>Streptosporangiales</taxon>
        <taxon>Streptosporangiaceae</taxon>
        <taxon>Streptosporangium</taxon>
    </lineage>
</organism>
<evidence type="ECO:0000313" key="3">
    <source>
        <dbReference type="EMBL" id="MDP9842576.1"/>
    </source>
</evidence>
<feature type="transmembrane region" description="Helical" evidence="2">
    <location>
        <begin position="152"/>
        <end position="176"/>
    </location>
</feature>
<keyword evidence="2" id="KW-0812">Transmembrane</keyword>
<feature type="transmembrane region" description="Helical" evidence="2">
    <location>
        <begin position="332"/>
        <end position="352"/>
    </location>
</feature>
<dbReference type="RefSeq" id="WP_307556472.1">
    <property type="nucleotide sequence ID" value="NZ_JAUSQU010000001.1"/>
</dbReference>
<evidence type="ECO:0008006" key="5">
    <source>
        <dbReference type="Google" id="ProtNLM"/>
    </source>
</evidence>
<proteinExistence type="predicted"/>
<feature type="transmembrane region" description="Helical" evidence="2">
    <location>
        <begin position="251"/>
        <end position="268"/>
    </location>
</feature>
<evidence type="ECO:0000256" key="1">
    <source>
        <dbReference type="SAM" id="MobiDB-lite"/>
    </source>
</evidence>
<keyword evidence="2" id="KW-0472">Membrane</keyword>
<evidence type="ECO:0000313" key="4">
    <source>
        <dbReference type="Proteomes" id="UP001225356"/>
    </source>
</evidence>
<feature type="transmembrane region" description="Helical" evidence="2">
    <location>
        <begin position="188"/>
        <end position="209"/>
    </location>
</feature>
<gene>
    <name evidence="3" type="ORF">J2853_001787</name>
</gene>
<keyword evidence="2" id="KW-1133">Transmembrane helix</keyword>
<evidence type="ECO:0000256" key="2">
    <source>
        <dbReference type="SAM" id="Phobius"/>
    </source>
</evidence>
<comment type="caution">
    <text evidence="3">The sequence shown here is derived from an EMBL/GenBank/DDBJ whole genome shotgun (WGS) entry which is preliminary data.</text>
</comment>
<feature type="region of interest" description="Disordered" evidence="1">
    <location>
        <begin position="1"/>
        <end position="45"/>
    </location>
</feature>
<protein>
    <recommendedName>
        <fullName evidence="5">DUF998 domain-containing protein</fullName>
    </recommendedName>
</protein>
<feature type="transmembrane region" description="Helical" evidence="2">
    <location>
        <begin position="106"/>
        <end position="123"/>
    </location>
</feature>
<accession>A0ABT9Q755</accession>
<dbReference type="Proteomes" id="UP001225356">
    <property type="component" value="Unassembled WGS sequence"/>
</dbReference>
<reference evidence="3 4" key="1">
    <citation type="submission" date="2023-07" db="EMBL/GenBank/DDBJ databases">
        <title>Sequencing the genomes of 1000 actinobacteria strains.</title>
        <authorList>
            <person name="Klenk H.-P."/>
        </authorList>
    </citation>
    <scope>NUCLEOTIDE SEQUENCE [LARGE SCALE GENOMIC DNA]</scope>
    <source>
        <strain evidence="3 4">DSM 46740</strain>
    </source>
</reference>
<name>A0ABT9Q755_9ACTN</name>
<feature type="transmembrane region" description="Helical" evidence="2">
    <location>
        <begin position="306"/>
        <end position="326"/>
    </location>
</feature>
<feature type="transmembrane region" description="Helical" evidence="2">
    <location>
        <begin position="221"/>
        <end position="239"/>
    </location>
</feature>
<keyword evidence="4" id="KW-1185">Reference proteome</keyword>
<dbReference type="EMBL" id="JAUSQU010000001">
    <property type="protein sequence ID" value="MDP9842576.1"/>
    <property type="molecule type" value="Genomic_DNA"/>
</dbReference>
<feature type="transmembrane region" description="Helical" evidence="2">
    <location>
        <begin position="51"/>
        <end position="69"/>
    </location>
</feature>
<sequence>MTVRSTPPEPRPEKTVPSHRHGLASAPAGHLNDLQLPHPDASRRPWTPRRIAPAVGLFLLAPLVAEYLLGNIPPSELLGVLFLAPMYGGGALLIREAARRTGRGWPTVLLLAAAYGVLEAGLLDQSLFNPSFEGYDFQSVAHLPALGVSAHYALVFVAGHVIWSIGVPIAVVEALVPRRSTTPWLGGFGLAVTGIVFVLGSAMLFYGLYEQERFLASTPQRIGTAAVITVLIGIAFALGRRPRPATDRRAPNPRLVGAVGFVASGLFFVRPESWWGVAMGIGLIAAMTVVVTRWSRHRGWGATHRLALAGGALLTYAWGGFVLLFLEGSASPANLISQTVLVLGAIVLLLTAGRIVRRTTGRAHVPH</sequence>
<feature type="transmembrane region" description="Helical" evidence="2">
    <location>
        <begin position="274"/>
        <end position="294"/>
    </location>
</feature>
<feature type="transmembrane region" description="Helical" evidence="2">
    <location>
        <begin position="75"/>
        <end position="94"/>
    </location>
</feature>